<evidence type="ECO:0000313" key="9">
    <source>
        <dbReference type="Proteomes" id="UP000242469"/>
    </source>
</evidence>
<keyword evidence="9" id="KW-1185">Reference proteome</keyword>
<evidence type="ECO:0000313" key="8">
    <source>
        <dbReference type="EMBL" id="SEA84070.1"/>
    </source>
</evidence>
<evidence type="ECO:0000256" key="4">
    <source>
        <dbReference type="ARBA" id="ARBA00022576"/>
    </source>
</evidence>
<comment type="cofactor">
    <cofactor evidence="1">
        <name>pyridoxal 5'-phosphate</name>
        <dbReference type="ChEBI" id="CHEBI:597326"/>
    </cofactor>
</comment>
<dbReference type="STRING" id="1122198.SAMN02745729_10880"/>
<evidence type="ECO:0000256" key="5">
    <source>
        <dbReference type="ARBA" id="ARBA00022679"/>
    </source>
</evidence>
<dbReference type="FunFam" id="3.40.640.10:FF:000066">
    <property type="entry name" value="Aspartate aminotransferase"/>
    <property type="match status" value="1"/>
</dbReference>
<dbReference type="InterPro" id="IPR015422">
    <property type="entry name" value="PyrdxlP-dep_Trfase_small"/>
</dbReference>
<accession>A0A1H4EHL1</accession>
<dbReference type="CDD" id="cd00609">
    <property type="entry name" value="AAT_like"/>
    <property type="match status" value="1"/>
</dbReference>
<dbReference type="GO" id="GO:0042802">
    <property type="term" value="F:identical protein binding"/>
    <property type="evidence" value="ECO:0007669"/>
    <property type="project" value="TreeGrafter"/>
</dbReference>
<dbReference type="SUPFAM" id="SSF53383">
    <property type="entry name" value="PLP-dependent transferases"/>
    <property type="match status" value="1"/>
</dbReference>
<reference evidence="9" key="1">
    <citation type="submission" date="2016-10" db="EMBL/GenBank/DDBJ databases">
        <authorList>
            <person name="Varghese N."/>
            <person name="Submissions S."/>
        </authorList>
    </citation>
    <scope>NUCLEOTIDE SEQUENCE [LARGE SCALE GENOMIC DNA]</scope>
    <source>
        <strain evidence="9">DSM 11526</strain>
    </source>
</reference>
<dbReference type="Proteomes" id="UP000242469">
    <property type="component" value="Unassembled WGS sequence"/>
</dbReference>
<dbReference type="InterPro" id="IPR015421">
    <property type="entry name" value="PyrdxlP-dep_Trfase_major"/>
</dbReference>
<dbReference type="PANTHER" id="PTHR11879">
    <property type="entry name" value="ASPARTATE AMINOTRANSFERASE"/>
    <property type="match status" value="1"/>
</dbReference>
<feature type="domain" description="Aminotransferase class I/classII large" evidence="7">
    <location>
        <begin position="26"/>
        <end position="388"/>
    </location>
</feature>
<dbReference type="InterPro" id="IPR004839">
    <property type="entry name" value="Aminotransferase_I/II_large"/>
</dbReference>
<dbReference type="GO" id="GO:0004069">
    <property type="term" value="F:L-aspartate:2-oxoglutarate aminotransferase activity"/>
    <property type="evidence" value="ECO:0007669"/>
    <property type="project" value="TreeGrafter"/>
</dbReference>
<sequence>MFEQLKTLPQDPILGLMKAFREDPRTDKVDLGVGVYRDEAGQTPIMTAVQAAERRLLGTETTKAYIGPAGAEGFNQLIGQLMLGAGHSALSDGRATVVQTPGGCGALRMAAEFLKLCRPDTTVWISTPTWANHIPLLGGAGLTIREYPYLDRTTLSVDFDAMISCLEQADSGDVVLLHGCCHNPSGADLDADQWAAITDLIERKGLLPFIDMAYQGLGEGLEQDAQGVRLMAERLPEVIVASSCSKNFGLYRERTGALMLIAATPAQGKAAASQLLSAIRSHYSMPPSHGAAVVELILDSPELAHQWQTELGAMCDRILDLRAAFSKALAPAGDFSFIERQRGMFSFLGITPQQVQILREEFGIYMLDSSRINIAGLSAATLPCVSEAIREVSGRTA</sequence>
<evidence type="ECO:0000256" key="6">
    <source>
        <dbReference type="ARBA" id="ARBA00022898"/>
    </source>
</evidence>
<organism evidence="8 9">
    <name type="scientific">Marinobacterium iners DSM 11526</name>
    <dbReference type="NCBI Taxonomy" id="1122198"/>
    <lineage>
        <taxon>Bacteria</taxon>
        <taxon>Pseudomonadati</taxon>
        <taxon>Pseudomonadota</taxon>
        <taxon>Gammaproteobacteria</taxon>
        <taxon>Oceanospirillales</taxon>
        <taxon>Oceanospirillaceae</taxon>
        <taxon>Marinobacterium</taxon>
    </lineage>
</organism>
<keyword evidence="6" id="KW-0663">Pyridoxal phosphate</keyword>
<dbReference type="RefSeq" id="WP_091826653.1">
    <property type="nucleotide sequence ID" value="NZ_FNRJ01000008.1"/>
</dbReference>
<proteinExistence type="inferred from homology"/>
<dbReference type="NCBIfam" id="NF006719">
    <property type="entry name" value="PRK09257.1"/>
    <property type="match status" value="1"/>
</dbReference>
<keyword evidence="5 8" id="KW-0808">Transferase</keyword>
<comment type="subunit">
    <text evidence="3">Homodimer.</text>
</comment>
<dbReference type="PANTHER" id="PTHR11879:SF22">
    <property type="entry name" value="ASPARTATE AMINOTRANSFERASE, MITOCHONDRIAL"/>
    <property type="match status" value="1"/>
</dbReference>
<dbReference type="GO" id="GO:0004838">
    <property type="term" value="F:L-tyrosine-2-oxoglutarate transaminase activity"/>
    <property type="evidence" value="ECO:0007669"/>
    <property type="project" value="TreeGrafter"/>
</dbReference>
<dbReference type="InterPro" id="IPR000796">
    <property type="entry name" value="Asp_trans"/>
</dbReference>
<evidence type="ECO:0000256" key="1">
    <source>
        <dbReference type="ARBA" id="ARBA00001933"/>
    </source>
</evidence>
<dbReference type="Gene3D" id="3.90.1150.10">
    <property type="entry name" value="Aspartate Aminotransferase, domain 1"/>
    <property type="match status" value="1"/>
</dbReference>
<evidence type="ECO:0000256" key="2">
    <source>
        <dbReference type="ARBA" id="ARBA00007441"/>
    </source>
</evidence>
<dbReference type="Gene3D" id="3.40.640.10">
    <property type="entry name" value="Type I PLP-dependent aspartate aminotransferase-like (Major domain)"/>
    <property type="match status" value="1"/>
</dbReference>
<dbReference type="GO" id="GO:0030170">
    <property type="term" value="F:pyridoxal phosphate binding"/>
    <property type="evidence" value="ECO:0007669"/>
    <property type="project" value="InterPro"/>
</dbReference>
<comment type="similarity">
    <text evidence="2">Belongs to the class-I pyridoxal-phosphate-dependent aminotransferase family.</text>
</comment>
<dbReference type="GO" id="GO:0033585">
    <property type="term" value="P:L-phenylalanine biosynthetic process from chorismate via phenylpyruvate"/>
    <property type="evidence" value="ECO:0007669"/>
    <property type="project" value="TreeGrafter"/>
</dbReference>
<dbReference type="EMBL" id="FNRJ01000008">
    <property type="protein sequence ID" value="SEA84070.1"/>
    <property type="molecule type" value="Genomic_DNA"/>
</dbReference>
<dbReference type="PRINTS" id="PR00799">
    <property type="entry name" value="TRANSAMINASE"/>
</dbReference>
<dbReference type="AlphaFoldDB" id="A0A1H4EHL1"/>
<dbReference type="Pfam" id="PF00155">
    <property type="entry name" value="Aminotran_1_2"/>
    <property type="match status" value="1"/>
</dbReference>
<gene>
    <name evidence="8" type="ORF">SAMN02745729_10880</name>
</gene>
<protein>
    <submittedName>
        <fullName evidence="8">Aspartate aminotransferase</fullName>
    </submittedName>
</protein>
<dbReference type="InterPro" id="IPR015424">
    <property type="entry name" value="PyrdxlP-dep_Trfase"/>
</dbReference>
<evidence type="ECO:0000259" key="7">
    <source>
        <dbReference type="Pfam" id="PF00155"/>
    </source>
</evidence>
<dbReference type="OrthoDB" id="9766445at2"/>
<evidence type="ECO:0000256" key="3">
    <source>
        <dbReference type="ARBA" id="ARBA00011738"/>
    </source>
</evidence>
<name>A0A1H4EHL1_9GAMM</name>
<keyword evidence="4 8" id="KW-0032">Aminotransferase</keyword>
<dbReference type="GO" id="GO:0005829">
    <property type="term" value="C:cytosol"/>
    <property type="evidence" value="ECO:0007669"/>
    <property type="project" value="TreeGrafter"/>
</dbReference>